<keyword evidence="1" id="KW-0472">Membrane</keyword>
<dbReference type="AlphaFoldDB" id="A0A0D3GFJ5"/>
<keyword evidence="1" id="KW-0812">Transmembrane</keyword>
<dbReference type="Proteomes" id="UP000026960">
    <property type="component" value="Chromosome 6"/>
</dbReference>
<protein>
    <submittedName>
        <fullName evidence="2">Uncharacterized protein</fullName>
    </submittedName>
</protein>
<evidence type="ECO:0000313" key="2">
    <source>
        <dbReference type="EnsemblPlants" id="OBART06G11460.1"/>
    </source>
</evidence>
<dbReference type="PaxDb" id="65489-OBART06G11460.1"/>
<reference evidence="2" key="2">
    <citation type="submission" date="2015-03" db="UniProtKB">
        <authorList>
            <consortium name="EnsemblPlants"/>
        </authorList>
    </citation>
    <scope>IDENTIFICATION</scope>
</reference>
<feature type="transmembrane region" description="Helical" evidence="1">
    <location>
        <begin position="96"/>
        <end position="115"/>
    </location>
</feature>
<organism evidence="2">
    <name type="scientific">Oryza barthii</name>
    <dbReference type="NCBI Taxonomy" id="65489"/>
    <lineage>
        <taxon>Eukaryota</taxon>
        <taxon>Viridiplantae</taxon>
        <taxon>Streptophyta</taxon>
        <taxon>Embryophyta</taxon>
        <taxon>Tracheophyta</taxon>
        <taxon>Spermatophyta</taxon>
        <taxon>Magnoliopsida</taxon>
        <taxon>Liliopsida</taxon>
        <taxon>Poales</taxon>
        <taxon>Poaceae</taxon>
        <taxon>BOP clade</taxon>
        <taxon>Oryzoideae</taxon>
        <taxon>Oryzeae</taxon>
        <taxon>Oryzinae</taxon>
        <taxon>Oryza</taxon>
    </lineage>
</organism>
<keyword evidence="1" id="KW-1133">Transmembrane helix</keyword>
<evidence type="ECO:0000313" key="3">
    <source>
        <dbReference type="Proteomes" id="UP000026960"/>
    </source>
</evidence>
<dbReference type="Gramene" id="OBART06G11460.1">
    <property type="protein sequence ID" value="OBART06G11460.1"/>
    <property type="gene ID" value="OBART06G11460"/>
</dbReference>
<sequence>MPEIDSGFPLANSIGGDKVEGGKLMTMGRRSDYLIVLFDLYFSIRLASWQSIVDAIELFELLGTKSGWYLFAFGYPYVLVWVLETGGVAERLMMNVVFFMGDGDLVVLVVGKIALTLSNMLCEDMKAGPDRVLVLYDQTTLVASCSHRGLGGGRMRITGMRTN</sequence>
<feature type="transmembrane region" description="Helical" evidence="1">
    <location>
        <begin position="67"/>
        <end position="84"/>
    </location>
</feature>
<dbReference type="HOGENOM" id="CLU_157524_0_0_1"/>
<feature type="transmembrane region" description="Helical" evidence="1">
    <location>
        <begin position="33"/>
        <end position="52"/>
    </location>
</feature>
<dbReference type="EnsemblPlants" id="OBART06G11460.1">
    <property type="protein sequence ID" value="OBART06G11460.1"/>
    <property type="gene ID" value="OBART06G11460"/>
</dbReference>
<accession>A0A0D3GFJ5</accession>
<keyword evidence="3" id="KW-1185">Reference proteome</keyword>
<name>A0A0D3GFJ5_9ORYZ</name>
<proteinExistence type="predicted"/>
<evidence type="ECO:0000256" key="1">
    <source>
        <dbReference type="SAM" id="Phobius"/>
    </source>
</evidence>
<reference evidence="2" key="1">
    <citation type="journal article" date="2009" name="Rice">
        <title>De Novo Next Generation Sequencing of Plant Genomes.</title>
        <authorList>
            <person name="Rounsley S."/>
            <person name="Marri P.R."/>
            <person name="Yu Y."/>
            <person name="He R."/>
            <person name="Sisneros N."/>
            <person name="Goicoechea J.L."/>
            <person name="Lee S.J."/>
            <person name="Angelova A."/>
            <person name="Kudrna D."/>
            <person name="Luo M."/>
            <person name="Affourtit J."/>
            <person name="Desany B."/>
            <person name="Knight J."/>
            <person name="Niazi F."/>
            <person name="Egholm M."/>
            <person name="Wing R.A."/>
        </authorList>
    </citation>
    <scope>NUCLEOTIDE SEQUENCE [LARGE SCALE GENOMIC DNA]</scope>
    <source>
        <strain evidence="2">cv. IRGC 105608</strain>
    </source>
</reference>